<accession>A0A3N4HR92</accession>
<feature type="compositionally biased region" description="Polar residues" evidence="10">
    <location>
        <begin position="34"/>
        <end position="51"/>
    </location>
</feature>
<dbReference type="SUPFAM" id="SSF56112">
    <property type="entry name" value="Protein kinase-like (PK-like)"/>
    <property type="match status" value="1"/>
</dbReference>
<feature type="compositionally biased region" description="Low complexity" evidence="10">
    <location>
        <begin position="163"/>
        <end position="174"/>
    </location>
</feature>
<dbReference type="GO" id="GO:0038066">
    <property type="term" value="P:p38MAPK cascade"/>
    <property type="evidence" value="ECO:0007669"/>
    <property type="project" value="UniProtKB-ARBA"/>
</dbReference>
<dbReference type="GO" id="GO:0032991">
    <property type="term" value="C:protein-containing complex"/>
    <property type="evidence" value="ECO:0007669"/>
    <property type="project" value="UniProtKB-ARBA"/>
</dbReference>
<dbReference type="PANTHER" id="PTHR48013:SF25">
    <property type="entry name" value="MAP KINASE KINASE PBS2"/>
    <property type="match status" value="1"/>
</dbReference>
<dbReference type="GO" id="GO:0004708">
    <property type="term" value="F:MAP kinase kinase activity"/>
    <property type="evidence" value="ECO:0007669"/>
    <property type="project" value="UniProtKB-EC"/>
</dbReference>
<sequence length="627" mass="66722">MDPEVAVVDGDAPTSPPPQSPVVAQAPKIPPSFRSMSESATTGLPSPQPLSVINAARKPPQATVATQMRNGKLPEDVQKRLAQFQAKRSQAPQAFTPTFRSGAGGVGGMMSGIGGIGGFQIPAGGAGVAGGRPLPGGNWQSAPTVPGRGPSLGQRRGMKLNMSPTAPSTPSLSLNGATEEARPDDGANAFKKYDRFIDTKTGTLTFAGKATISSKGVEFESGGKFNISLKEVDILDELGKGNYGTVYRVIHRRPANVRASEPTMTRRGSTGIEMAMKEIRLELEDSKFAQIVMELEVLHKCMSPFVIDFYGAFFQEGAVYMCIEYMDGGSVDKLYKGGVPEPALRKIAYAVVKGLKCLKDEHNIIHRDVKPTNILVNTRGQVKLCDFGVSGNLVASIAKTNIGCQSYMAPERIASGGIQAAFSSGSNSSAVTYSVQSDIWSLGLSLLECGLGAYPYPPETYNTIFSQLSAIVEGQPPDLPEGFSANAQDFVKRCLVKDPARRPTYAVLLRHPWIADLDTINTIAEDGEEEEATATDKDGATVPDKIETSPISGKVLAPIDEEVSVWVISALAARQSEKEEEQGETKKPPMHAAPLDVIGTPEPTPGNVTDENVKNLTGSLEGLEVKD</sequence>
<dbReference type="EC" id="2.7.12.2" evidence="8"/>
<evidence type="ECO:0000256" key="10">
    <source>
        <dbReference type="SAM" id="MobiDB-lite"/>
    </source>
</evidence>
<proteinExistence type="inferred from homology"/>
<dbReference type="FunFam" id="3.30.200.20:FF:000341">
    <property type="entry name" value="MAP kinase kinase PBS2"/>
    <property type="match status" value="1"/>
</dbReference>
<evidence type="ECO:0000313" key="12">
    <source>
        <dbReference type="EMBL" id="RPA75827.1"/>
    </source>
</evidence>
<keyword evidence="2" id="KW-0597">Phosphoprotein</keyword>
<dbReference type="AlphaFoldDB" id="A0A3N4HR92"/>
<dbReference type="Gene3D" id="1.10.510.10">
    <property type="entry name" value="Transferase(Phosphotransferase) domain 1"/>
    <property type="match status" value="1"/>
</dbReference>
<dbReference type="GO" id="GO:0005524">
    <property type="term" value="F:ATP binding"/>
    <property type="evidence" value="ECO:0007669"/>
    <property type="project" value="UniProtKB-KW"/>
</dbReference>
<dbReference type="STRING" id="1160509.A0A3N4HR92"/>
<evidence type="ECO:0000313" key="13">
    <source>
        <dbReference type="Proteomes" id="UP000275078"/>
    </source>
</evidence>
<feature type="region of interest" description="Disordered" evidence="10">
    <location>
        <begin position="132"/>
        <end position="186"/>
    </location>
</feature>
<evidence type="ECO:0000256" key="6">
    <source>
        <dbReference type="ARBA" id="ARBA00022840"/>
    </source>
</evidence>
<keyword evidence="3" id="KW-0808">Transferase</keyword>
<dbReference type="InterPro" id="IPR011009">
    <property type="entry name" value="Kinase-like_dom_sf"/>
</dbReference>
<evidence type="ECO:0000259" key="11">
    <source>
        <dbReference type="PROSITE" id="PS50011"/>
    </source>
</evidence>
<feature type="region of interest" description="Disordered" evidence="10">
    <location>
        <begin position="527"/>
        <end position="546"/>
    </location>
</feature>
<dbReference type="OrthoDB" id="10252354at2759"/>
<evidence type="ECO:0000256" key="9">
    <source>
        <dbReference type="ARBA" id="ARBA00049014"/>
    </source>
</evidence>
<dbReference type="InterPro" id="IPR008271">
    <property type="entry name" value="Ser/Thr_kinase_AS"/>
</dbReference>
<reference evidence="12 13" key="1">
    <citation type="journal article" date="2018" name="Nat. Ecol. Evol.">
        <title>Pezizomycetes genomes reveal the molecular basis of ectomycorrhizal truffle lifestyle.</title>
        <authorList>
            <person name="Murat C."/>
            <person name="Payen T."/>
            <person name="Noel B."/>
            <person name="Kuo A."/>
            <person name="Morin E."/>
            <person name="Chen J."/>
            <person name="Kohler A."/>
            <person name="Krizsan K."/>
            <person name="Balestrini R."/>
            <person name="Da Silva C."/>
            <person name="Montanini B."/>
            <person name="Hainaut M."/>
            <person name="Levati E."/>
            <person name="Barry K.W."/>
            <person name="Belfiori B."/>
            <person name="Cichocki N."/>
            <person name="Clum A."/>
            <person name="Dockter R.B."/>
            <person name="Fauchery L."/>
            <person name="Guy J."/>
            <person name="Iotti M."/>
            <person name="Le Tacon F."/>
            <person name="Lindquist E.A."/>
            <person name="Lipzen A."/>
            <person name="Malagnac F."/>
            <person name="Mello A."/>
            <person name="Molinier V."/>
            <person name="Miyauchi S."/>
            <person name="Poulain J."/>
            <person name="Riccioni C."/>
            <person name="Rubini A."/>
            <person name="Sitrit Y."/>
            <person name="Splivallo R."/>
            <person name="Traeger S."/>
            <person name="Wang M."/>
            <person name="Zifcakova L."/>
            <person name="Wipf D."/>
            <person name="Zambonelli A."/>
            <person name="Paolocci F."/>
            <person name="Nowrousian M."/>
            <person name="Ottonello S."/>
            <person name="Baldrian P."/>
            <person name="Spatafora J.W."/>
            <person name="Henrissat B."/>
            <person name="Nagy L.G."/>
            <person name="Aury J.M."/>
            <person name="Wincker P."/>
            <person name="Grigoriev I.V."/>
            <person name="Bonfante P."/>
            <person name="Martin F.M."/>
        </authorList>
    </citation>
    <scope>NUCLEOTIDE SEQUENCE [LARGE SCALE GENOMIC DNA]</scope>
    <source>
        <strain evidence="12 13">RN42</strain>
    </source>
</reference>
<name>A0A3N4HR92_ASCIM</name>
<dbReference type="Gene3D" id="3.30.200.20">
    <property type="entry name" value="Phosphorylase Kinase, domain 1"/>
    <property type="match status" value="1"/>
</dbReference>
<dbReference type="PANTHER" id="PTHR48013">
    <property type="entry name" value="DUAL SPECIFICITY MITOGEN-ACTIVATED PROTEIN KINASE KINASE 5-RELATED"/>
    <property type="match status" value="1"/>
</dbReference>
<dbReference type="GO" id="GO:0004674">
    <property type="term" value="F:protein serine/threonine kinase activity"/>
    <property type="evidence" value="ECO:0007669"/>
    <property type="project" value="UniProtKB-KW"/>
</dbReference>
<keyword evidence="5 12" id="KW-0418">Kinase</keyword>
<keyword evidence="13" id="KW-1185">Reference proteome</keyword>
<evidence type="ECO:0000256" key="2">
    <source>
        <dbReference type="ARBA" id="ARBA00022553"/>
    </source>
</evidence>
<evidence type="ECO:0000256" key="5">
    <source>
        <dbReference type="ARBA" id="ARBA00022777"/>
    </source>
</evidence>
<dbReference type="PROSITE" id="PS50011">
    <property type="entry name" value="PROTEIN_KINASE_DOM"/>
    <property type="match status" value="1"/>
</dbReference>
<evidence type="ECO:0000256" key="7">
    <source>
        <dbReference type="ARBA" id="ARBA00038035"/>
    </source>
</evidence>
<organism evidence="12 13">
    <name type="scientific">Ascobolus immersus RN42</name>
    <dbReference type="NCBI Taxonomy" id="1160509"/>
    <lineage>
        <taxon>Eukaryota</taxon>
        <taxon>Fungi</taxon>
        <taxon>Dikarya</taxon>
        <taxon>Ascomycota</taxon>
        <taxon>Pezizomycotina</taxon>
        <taxon>Pezizomycetes</taxon>
        <taxon>Pezizales</taxon>
        <taxon>Ascobolaceae</taxon>
        <taxon>Ascobolus</taxon>
    </lineage>
</organism>
<dbReference type="GO" id="GO:0005737">
    <property type="term" value="C:cytoplasm"/>
    <property type="evidence" value="ECO:0007669"/>
    <property type="project" value="UniProtKB-ARBA"/>
</dbReference>
<dbReference type="PROSITE" id="PS00108">
    <property type="entry name" value="PROTEIN_KINASE_ST"/>
    <property type="match status" value="1"/>
</dbReference>
<keyword evidence="6" id="KW-0067">ATP-binding</keyword>
<dbReference type="EMBL" id="ML119756">
    <property type="protein sequence ID" value="RPA75827.1"/>
    <property type="molecule type" value="Genomic_DNA"/>
</dbReference>
<dbReference type="Pfam" id="PF00069">
    <property type="entry name" value="Pkinase"/>
    <property type="match status" value="1"/>
</dbReference>
<evidence type="ECO:0000256" key="1">
    <source>
        <dbReference type="ARBA" id="ARBA00022527"/>
    </source>
</evidence>
<feature type="compositionally biased region" description="Polar residues" evidence="10">
    <location>
        <begin position="606"/>
        <end position="618"/>
    </location>
</feature>
<evidence type="ECO:0000256" key="8">
    <source>
        <dbReference type="ARBA" id="ARBA00038999"/>
    </source>
</evidence>
<protein>
    <recommendedName>
        <fullName evidence="8">mitogen-activated protein kinase kinase</fullName>
        <ecNumber evidence="8">2.7.12.2</ecNumber>
    </recommendedName>
</protein>
<dbReference type="SMART" id="SM00220">
    <property type="entry name" value="S_TKc"/>
    <property type="match status" value="1"/>
</dbReference>
<gene>
    <name evidence="12" type="ORF">BJ508DRAFT_15811</name>
</gene>
<feature type="compositionally biased region" description="Basic and acidic residues" evidence="10">
    <location>
        <begin position="534"/>
        <end position="546"/>
    </location>
</feature>
<keyword evidence="1" id="KW-0723">Serine/threonine-protein kinase</keyword>
<dbReference type="InterPro" id="IPR000719">
    <property type="entry name" value="Prot_kinase_dom"/>
</dbReference>
<evidence type="ECO:0000256" key="3">
    <source>
        <dbReference type="ARBA" id="ARBA00022679"/>
    </source>
</evidence>
<keyword evidence="4" id="KW-0547">Nucleotide-binding</keyword>
<feature type="region of interest" description="Disordered" evidence="10">
    <location>
        <begin position="1"/>
        <end position="51"/>
    </location>
</feature>
<dbReference type="GO" id="GO:0071474">
    <property type="term" value="P:cellular hyperosmotic response"/>
    <property type="evidence" value="ECO:0007669"/>
    <property type="project" value="TreeGrafter"/>
</dbReference>
<feature type="domain" description="Protein kinase" evidence="11">
    <location>
        <begin position="232"/>
        <end position="514"/>
    </location>
</feature>
<evidence type="ECO:0000256" key="4">
    <source>
        <dbReference type="ARBA" id="ARBA00022741"/>
    </source>
</evidence>
<feature type="region of interest" description="Disordered" evidence="10">
    <location>
        <begin position="574"/>
        <end position="627"/>
    </location>
</feature>
<comment type="similarity">
    <text evidence="7">Belongs to the protein kinase superfamily. STE Ser/Thr protein kinase family. MAP kinase kinase subfamily.</text>
</comment>
<comment type="catalytic activity">
    <reaction evidence="9">
        <text>L-seryl-[protein] + ATP = O-phospho-L-seryl-[protein] + ADP + H(+)</text>
        <dbReference type="Rhea" id="RHEA:17989"/>
        <dbReference type="Rhea" id="RHEA-COMP:9863"/>
        <dbReference type="Rhea" id="RHEA-COMP:11604"/>
        <dbReference type="ChEBI" id="CHEBI:15378"/>
        <dbReference type="ChEBI" id="CHEBI:29999"/>
        <dbReference type="ChEBI" id="CHEBI:30616"/>
        <dbReference type="ChEBI" id="CHEBI:83421"/>
        <dbReference type="ChEBI" id="CHEBI:456216"/>
        <dbReference type="EC" id="2.7.12.2"/>
    </reaction>
</comment>
<dbReference type="Proteomes" id="UP000275078">
    <property type="component" value="Unassembled WGS sequence"/>
</dbReference>